<keyword evidence="6 9" id="KW-1133">Transmembrane helix</keyword>
<dbReference type="PANTHER" id="PTHR12369">
    <property type="entry name" value="CHONDROITIN SYNTHASE"/>
    <property type="match status" value="1"/>
</dbReference>
<dbReference type="GO" id="GO:0047238">
    <property type="term" value="F:glucuronosyl-N-acetylgalactosaminyl-proteoglycan 4-beta-N-acetylgalactosaminyltransferase activity"/>
    <property type="evidence" value="ECO:0007669"/>
    <property type="project" value="TreeGrafter"/>
</dbReference>
<evidence type="ECO:0000313" key="10">
    <source>
        <dbReference type="EnsemblMetazoa" id="AAEL010569-PA"/>
    </source>
</evidence>
<dbReference type="OrthoDB" id="9985088at2759"/>
<evidence type="ECO:0000313" key="11">
    <source>
        <dbReference type="Proteomes" id="UP000008820"/>
    </source>
</evidence>
<protein>
    <recommendedName>
        <fullName evidence="9">Hexosyltransferase</fullName>
        <ecNumber evidence="9">2.4.1.-</ecNumber>
    </recommendedName>
</protein>
<dbReference type="EC" id="2.4.1.-" evidence="9"/>
<keyword evidence="5 9" id="KW-0735">Signal-anchor</keyword>
<dbReference type="VEuPathDB" id="VectorBase:AAEL010569"/>
<sequence length="800" mass="92299">MWKLCNISRNQYFLIGLLVGFLYSYYMPQDLTEIVTECPEATEKEHLLGEEAKYGSEFEPQLNLEQKPMIAKKQVKNIVRPRYYYTELGIREKLFVGVMTTQENIDSLATAINKTSAHLVNKIKFFINADNVKTNFKLKNIVGFTDTRENLRPFHVLKYIADNYLDDYDYFLLVTDTGYINARLLKERLSHISISFDIYMGTAHGATLHEDEDRPADSQYCDLHAGIVLSSSVIRKIRANLDWCVRNAASNQHNLNIGRCVKYSSKIDGCQPSWQDINVTSYKLNSYKIYRDLHLIKREDAFNKASVVYPITTADDFYLLHAYFSRVHLERINQQKQQIHDQASTISNGTLPNDVLEVRWPLGVPKPNPPESRHDIVPWTHLNLTHSFMWNSELNVRPLSTVDAEDMQNILNKTILEAFRTNPHLEYRSIHSAYRKFDAVRGMDYRMHLNFYDRKRRQPVLKSFEVVKPIGLIEIVPSPYVTESTRIAILLPTFEHQVPEALQFVQSYERVCMDNQDNTFLMLIFYYRADTPSKGDEDVFLPLKNLALGLTDKHKQDGSRIAWVSIRLPPELSAPFNLNHLYSTSLYGPNQLLSFVATDLALRKIGLDSLVMICSSSATFRSDFLNRVRMNTIAGFQVFSPIGFTMYPCRWTKLCKECDGCDVGQSSGYFDRANYDVVSFYSRDYVESRKLLEQQLPIVRSDRDIVNLVNYTQEDGIQNVAELFVRANTKIHVLRGIEPNLRLGRAIENFLASDPEGEQLTALRCEESNEERCVRIASKKQIGDVLVQYGNSQQENEVKR</sequence>
<evidence type="ECO:0000256" key="8">
    <source>
        <dbReference type="ARBA" id="ARBA00023136"/>
    </source>
</evidence>
<dbReference type="Proteomes" id="UP000008820">
    <property type="component" value="Chromosome 1"/>
</dbReference>
<keyword evidence="4 9" id="KW-0812">Transmembrane</keyword>
<proteinExistence type="inferred from homology"/>
<dbReference type="InterPro" id="IPR008428">
    <property type="entry name" value="Chond_GalNAc"/>
</dbReference>
<accession>A0A1S4FQP4</accession>
<dbReference type="Gene3D" id="3.90.550.50">
    <property type="match status" value="1"/>
</dbReference>
<dbReference type="EnsemblMetazoa" id="AAEL010569-RA">
    <property type="protein sequence ID" value="AAEL010569-PA"/>
    <property type="gene ID" value="AAEL010569"/>
</dbReference>
<evidence type="ECO:0000256" key="4">
    <source>
        <dbReference type="ARBA" id="ARBA00022692"/>
    </source>
</evidence>
<organism evidence="10 11">
    <name type="scientific">Aedes aegypti</name>
    <name type="common">Yellowfever mosquito</name>
    <name type="synonym">Culex aegypti</name>
    <dbReference type="NCBI Taxonomy" id="7159"/>
    <lineage>
        <taxon>Eukaryota</taxon>
        <taxon>Metazoa</taxon>
        <taxon>Ecdysozoa</taxon>
        <taxon>Arthropoda</taxon>
        <taxon>Hexapoda</taxon>
        <taxon>Insecta</taxon>
        <taxon>Pterygota</taxon>
        <taxon>Neoptera</taxon>
        <taxon>Endopterygota</taxon>
        <taxon>Diptera</taxon>
        <taxon>Nematocera</taxon>
        <taxon>Culicoidea</taxon>
        <taxon>Culicidae</taxon>
        <taxon>Culicinae</taxon>
        <taxon>Aedini</taxon>
        <taxon>Aedes</taxon>
        <taxon>Stegomyia</taxon>
    </lineage>
</organism>
<feature type="transmembrane region" description="Helical" evidence="9">
    <location>
        <begin position="12"/>
        <end position="28"/>
    </location>
</feature>
<keyword evidence="3 9" id="KW-0808">Transferase</keyword>
<evidence type="ECO:0000256" key="2">
    <source>
        <dbReference type="ARBA" id="ARBA00009239"/>
    </source>
</evidence>
<dbReference type="GO" id="GO:0032580">
    <property type="term" value="C:Golgi cisterna membrane"/>
    <property type="evidence" value="ECO:0007669"/>
    <property type="project" value="UniProtKB-SubCell"/>
</dbReference>
<dbReference type="Pfam" id="PF05679">
    <property type="entry name" value="CHGN"/>
    <property type="match status" value="1"/>
</dbReference>
<dbReference type="InterPro" id="IPR051227">
    <property type="entry name" value="CS_glycosyltransferase"/>
</dbReference>
<evidence type="ECO:0000256" key="3">
    <source>
        <dbReference type="ARBA" id="ARBA00022679"/>
    </source>
</evidence>
<name>A0A1S4FQP4_AEDAE</name>
<comment type="subcellular location">
    <subcellularLocation>
        <location evidence="1 9">Golgi apparatus</location>
        <location evidence="1 9">Golgi stack membrane</location>
        <topology evidence="1 9">Single-pass type II membrane protein</topology>
    </subcellularLocation>
</comment>
<evidence type="ECO:0000256" key="9">
    <source>
        <dbReference type="RuleBase" id="RU364016"/>
    </source>
</evidence>
<evidence type="ECO:0000256" key="7">
    <source>
        <dbReference type="ARBA" id="ARBA00023034"/>
    </source>
</evidence>
<evidence type="ECO:0000256" key="5">
    <source>
        <dbReference type="ARBA" id="ARBA00022968"/>
    </source>
</evidence>
<dbReference type="FunCoup" id="A0A1S4FQP4">
    <property type="interactions" value="570"/>
</dbReference>
<evidence type="ECO:0000256" key="1">
    <source>
        <dbReference type="ARBA" id="ARBA00004447"/>
    </source>
</evidence>
<dbReference type="InParanoid" id="A0A1S4FQP4"/>
<keyword evidence="11" id="KW-1185">Reference proteome</keyword>
<keyword evidence="8 9" id="KW-0472">Membrane</keyword>
<dbReference type="PANTHER" id="PTHR12369:SF13">
    <property type="entry name" value="HEXOSYLTRANSFERASE"/>
    <property type="match status" value="1"/>
</dbReference>
<keyword evidence="7 9" id="KW-0333">Golgi apparatus</keyword>
<evidence type="ECO:0000256" key="6">
    <source>
        <dbReference type="ARBA" id="ARBA00022989"/>
    </source>
</evidence>
<dbReference type="AlphaFoldDB" id="A0A1S4FQP4"/>
<comment type="similarity">
    <text evidence="2 9">Belongs to the chondroitin N-acetylgalactosaminyltransferase family.</text>
</comment>
<gene>
    <name evidence="10" type="primary">5573520</name>
</gene>
<reference evidence="10" key="2">
    <citation type="submission" date="2020-05" db="UniProtKB">
        <authorList>
            <consortium name="EnsemblMetazoa"/>
        </authorList>
    </citation>
    <scope>IDENTIFICATION</scope>
    <source>
        <strain evidence="10">LVP_AGWG</strain>
    </source>
</reference>
<reference evidence="10 11" key="1">
    <citation type="submission" date="2017-06" db="EMBL/GenBank/DDBJ databases">
        <title>Aedes aegypti genome working group (AGWG) sequencing and assembly.</title>
        <authorList>
            <consortium name="Aedes aegypti Genome Working Group (AGWG)"/>
            <person name="Matthews B.J."/>
        </authorList>
    </citation>
    <scope>NUCLEOTIDE SEQUENCE [LARGE SCALE GENOMIC DNA]</scope>
    <source>
        <strain evidence="10 11">LVP_AGWG</strain>
    </source>
</reference>